<evidence type="ECO:0008006" key="4">
    <source>
        <dbReference type="Google" id="ProtNLM"/>
    </source>
</evidence>
<dbReference type="RefSeq" id="WP_207862794.1">
    <property type="nucleotide sequence ID" value="NZ_JAFREP010000043.1"/>
</dbReference>
<sequence>MKSLNSRSIRLQSRPRRSLGLPAHMVRRRLLGVLSAATLLLTAVVVLRFRLLDPRGWGYALYWIHDTLYLPLIGYGLRLFWPWSLIWWGVGAVFALVWLAWFLSAPTLLQQPRLKITHYLLSRPRYHGLLVKAATWPARAGFPQTLLLDHLEMLWRIRADQTAGKREPNAAPLADLALLYDRLRPLHDTHHRLVALQLLTSTWVALRCFGGDDSALVTALKTRVLGMLTRRGEGYLLVTHLRHTPITLAGELAGFLARQDNALRHRLIGEDGETQLDAATLQRRLGNHFSERQTALFQLHQTLGRVLREPDQPGYQLDCHDPVSDRIEIAHLALLGQIECDCVALNALDGGEAARFTAWLEHLHMLRFSLQALPQDILAEDRAERLHAYYGSLPRDLDTRIAAVLAEQAARRRTDEHPFDAGFEQVWRGAWATADLQREQLALPIPDGGA</sequence>
<keyword evidence="3" id="KW-1185">Reference proteome</keyword>
<protein>
    <recommendedName>
        <fullName evidence="4">Transmembrane protein</fullName>
    </recommendedName>
</protein>
<evidence type="ECO:0000313" key="3">
    <source>
        <dbReference type="Proteomes" id="UP000664417"/>
    </source>
</evidence>
<evidence type="ECO:0000313" key="2">
    <source>
        <dbReference type="EMBL" id="MBO1322823.1"/>
    </source>
</evidence>
<comment type="caution">
    <text evidence="2">The sequence shown here is derived from an EMBL/GenBank/DDBJ whole genome shotgun (WGS) entry which is preliminary data.</text>
</comment>
<keyword evidence="1" id="KW-0472">Membrane</keyword>
<dbReference type="AlphaFoldDB" id="A0A8J7QQY5"/>
<reference evidence="2" key="1">
    <citation type="submission" date="2021-03" db="EMBL/GenBank/DDBJ databases">
        <authorList>
            <person name="Wang G."/>
        </authorList>
    </citation>
    <scope>NUCLEOTIDE SEQUENCE</scope>
    <source>
        <strain evidence="2">KCTC 12899</strain>
    </source>
</reference>
<dbReference type="Proteomes" id="UP000664417">
    <property type="component" value="Unassembled WGS sequence"/>
</dbReference>
<dbReference type="EMBL" id="JAFREP010000043">
    <property type="protein sequence ID" value="MBO1322823.1"/>
    <property type="molecule type" value="Genomic_DNA"/>
</dbReference>
<accession>A0A8J7QQY5</accession>
<gene>
    <name evidence="2" type="ORF">J3U88_30430</name>
</gene>
<keyword evidence="1" id="KW-0812">Transmembrane</keyword>
<organism evidence="2 3">
    <name type="scientific">Acanthopleuribacter pedis</name>
    <dbReference type="NCBI Taxonomy" id="442870"/>
    <lineage>
        <taxon>Bacteria</taxon>
        <taxon>Pseudomonadati</taxon>
        <taxon>Acidobacteriota</taxon>
        <taxon>Holophagae</taxon>
        <taxon>Acanthopleuribacterales</taxon>
        <taxon>Acanthopleuribacteraceae</taxon>
        <taxon>Acanthopleuribacter</taxon>
    </lineage>
</organism>
<name>A0A8J7QQY5_9BACT</name>
<evidence type="ECO:0000256" key="1">
    <source>
        <dbReference type="SAM" id="Phobius"/>
    </source>
</evidence>
<keyword evidence="1" id="KW-1133">Transmembrane helix</keyword>
<feature type="transmembrane region" description="Helical" evidence="1">
    <location>
        <begin position="85"/>
        <end position="109"/>
    </location>
</feature>
<proteinExistence type="predicted"/>